<reference evidence="2" key="1">
    <citation type="submission" date="2021-05" db="EMBL/GenBank/DDBJ databases">
        <title>A free-living protist that lacks canonical eukaryotic 1 DNA replication and segregation systems.</title>
        <authorList>
            <person name="Salas-Leiva D.E."/>
            <person name="Tromer E.C."/>
            <person name="Curtis B.A."/>
            <person name="Jerlstrom-Hultqvist J."/>
            <person name="Kolisko M."/>
            <person name="Yi Z."/>
            <person name="Salas-Leiva J.S."/>
            <person name="Gallot-Lavallee L."/>
            <person name="Kops G.J.P.L."/>
            <person name="Archibald J.M."/>
            <person name="Simpson A.G.B."/>
            <person name="Roger A.J."/>
        </authorList>
    </citation>
    <scope>NUCLEOTIDE SEQUENCE</scope>
    <source>
        <strain evidence="2">BICM</strain>
    </source>
</reference>
<organism evidence="2 3">
    <name type="scientific">Carpediemonas membranifera</name>
    <dbReference type="NCBI Taxonomy" id="201153"/>
    <lineage>
        <taxon>Eukaryota</taxon>
        <taxon>Metamonada</taxon>
        <taxon>Carpediemonas-like organisms</taxon>
        <taxon>Carpediemonas</taxon>
    </lineage>
</organism>
<dbReference type="SUPFAM" id="SSF82199">
    <property type="entry name" value="SET domain"/>
    <property type="match status" value="1"/>
</dbReference>
<keyword evidence="3" id="KW-1185">Reference proteome</keyword>
<feature type="signal peptide" evidence="1">
    <location>
        <begin position="1"/>
        <end position="22"/>
    </location>
</feature>
<evidence type="ECO:0000313" key="2">
    <source>
        <dbReference type="EMBL" id="KAG9390799.1"/>
    </source>
</evidence>
<dbReference type="EMBL" id="JAHDYR010000062">
    <property type="protein sequence ID" value="KAG9390799.1"/>
    <property type="molecule type" value="Genomic_DNA"/>
</dbReference>
<accession>A0A8J6AZ46</accession>
<proteinExistence type="predicted"/>
<feature type="chain" id="PRO_5035245298" evidence="1">
    <location>
        <begin position="23"/>
        <end position="256"/>
    </location>
</feature>
<evidence type="ECO:0000256" key="1">
    <source>
        <dbReference type="SAM" id="SignalP"/>
    </source>
</evidence>
<sequence length="256" mass="28924">MLKQLFLMIAHCTCSLHSLVVSMPIDYTIPDVSSKVESDRYWSLDVYNQFMNLSELNEADRNRFLMMNTSKLSYDYSGLKLNEIGVSVSKRLVLTEQHSICGDACGLGVVSPHAMNVNDFVGIYAGKVCAITPELQIGQHDFELPLGSSEFMVRGDPTKHGIHMVNDNPIVTNVQVRCIKVQVQVDDDTVPLPLLALLCIRNTRPYEFLSMAYAPSYWEGEHRHYPLDVAAFELMIRGSTIFDVDQARRLALEYLE</sequence>
<dbReference type="Proteomes" id="UP000717585">
    <property type="component" value="Unassembled WGS sequence"/>
</dbReference>
<keyword evidence="1" id="KW-0732">Signal</keyword>
<evidence type="ECO:0000313" key="3">
    <source>
        <dbReference type="Proteomes" id="UP000717585"/>
    </source>
</evidence>
<comment type="caution">
    <text evidence="2">The sequence shown here is derived from an EMBL/GenBank/DDBJ whole genome shotgun (WGS) entry which is preliminary data.</text>
</comment>
<name>A0A8J6AZ46_9EUKA</name>
<dbReference type="InterPro" id="IPR046341">
    <property type="entry name" value="SET_dom_sf"/>
</dbReference>
<dbReference type="AlphaFoldDB" id="A0A8J6AZ46"/>
<gene>
    <name evidence="2" type="ORF">J8273_7054</name>
</gene>
<protein>
    <submittedName>
        <fullName evidence="2">Uncharacterized protein</fullName>
    </submittedName>
</protein>